<dbReference type="EMBL" id="KK088450">
    <property type="protein sequence ID" value="EYE90984.1"/>
    <property type="molecule type" value="Genomic_DNA"/>
</dbReference>
<dbReference type="RefSeq" id="XP_040634674.1">
    <property type="nucleotide sequence ID" value="XM_040779803.1"/>
</dbReference>
<feature type="signal peptide" evidence="1">
    <location>
        <begin position="1"/>
        <end position="19"/>
    </location>
</feature>
<sequence length="118" mass="12807">MHLTKTLVAAILHFAVTHAQCGTADACVLTETCSTYTRTTPTTTTFATCVPTPTCLKVYQDCESGGSGDICCSTYCAATKCRPTDPKWPNCREDLELCEADEECCYNNKCVEGLCRKA</sequence>
<gene>
    <name evidence="2" type="ORF">EURHEDRAFT_389914</name>
</gene>
<accession>A0A017S2X3</accession>
<name>A0A017S2X3_ASPRC</name>
<dbReference type="OrthoDB" id="4507040at2759"/>
<keyword evidence="3" id="KW-1185">Reference proteome</keyword>
<dbReference type="HOGENOM" id="CLU_142938_0_0_1"/>
<evidence type="ECO:0000313" key="3">
    <source>
        <dbReference type="Proteomes" id="UP000019804"/>
    </source>
</evidence>
<keyword evidence="1" id="KW-0732">Signal</keyword>
<organism evidence="2 3">
    <name type="scientific">Aspergillus ruber (strain CBS 135680)</name>
    <dbReference type="NCBI Taxonomy" id="1388766"/>
    <lineage>
        <taxon>Eukaryota</taxon>
        <taxon>Fungi</taxon>
        <taxon>Dikarya</taxon>
        <taxon>Ascomycota</taxon>
        <taxon>Pezizomycotina</taxon>
        <taxon>Eurotiomycetes</taxon>
        <taxon>Eurotiomycetidae</taxon>
        <taxon>Eurotiales</taxon>
        <taxon>Aspergillaceae</taxon>
        <taxon>Aspergillus</taxon>
        <taxon>Aspergillus subgen. Aspergillus</taxon>
    </lineage>
</organism>
<evidence type="ECO:0000313" key="2">
    <source>
        <dbReference type="EMBL" id="EYE90984.1"/>
    </source>
</evidence>
<feature type="chain" id="PRO_5001495648" evidence="1">
    <location>
        <begin position="20"/>
        <end position="118"/>
    </location>
</feature>
<evidence type="ECO:0000256" key="1">
    <source>
        <dbReference type="SAM" id="SignalP"/>
    </source>
</evidence>
<proteinExistence type="predicted"/>
<dbReference type="GeneID" id="63694927"/>
<dbReference type="Proteomes" id="UP000019804">
    <property type="component" value="Unassembled WGS sequence"/>
</dbReference>
<reference evidence="3" key="1">
    <citation type="journal article" date="2014" name="Nat. Commun.">
        <title>Genomic adaptations of the halophilic Dead Sea filamentous fungus Eurotium rubrum.</title>
        <authorList>
            <person name="Kis-Papo T."/>
            <person name="Weig A.R."/>
            <person name="Riley R."/>
            <person name="Persoh D."/>
            <person name="Salamov A."/>
            <person name="Sun H."/>
            <person name="Lipzen A."/>
            <person name="Wasser S.P."/>
            <person name="Rambold G."/>
            <person name="Grigoriev I.V."/>
            <person name="Nevo E."/>
        </authorList>
    </citation>
    <scope>NUCLEOTIDE SEQUENCE [LARGE SCALE GENOMIC DNA]</scope>
    <source>
        <strain evidence="3">CBS 135680</strain>
    </source>
</reference>
<dbReference type="AlphaFoldDB" id="A0A017S2X3"/>
<protein>
    <submittedName>
        <fullName evidence="2">Uncharacterized protein</fullName>
    </submittedName>
</protein>